<keyword evidence="4" id="KW-1185">Reference proteome</keyword>
<protein>
    <recommendedName>
        <fullName evidence="2">Hemerythrin-like domain-containing protein</fullName>
    </recommendedName>
</protein>
<comment type="caution">
    <text evidence="3">The sequence shown here is derived from an EMBL/GenBank/DDBJ whole genome shotgun (WGS) entry which is preliminary data.</text>
</comment>
<dbReference type="Gene3D" id="1.20.120.520">
    <property type="entry name" value="nmb1532 protein domain like"/>
    <property type="match status" value="1"/>
</dbReference>
<feature type="domain" description="Hemerythrin-like" evidence="2">
    <location>
        <begin position="14"/>
        <end position="146"/>
    </location>
</feature>
<evidence type="ECO:0000313" key="4">
    <source>
        <dbReference type="Proteomes" id="UP000815325"/>
    </source>
</evidence>
<evidence type="ECO:0000313" key="3">
    <source>
        <dbReference type="EMBL" id="KAF5842049.1"/>
    </source>
</evidence>
<reference evidence="3" key="1">
    <citation type="submission" date="2017-08" db="EMBL/GenBank/DDBJ databases">
        <authorList>
            <person name="Polle J.E."/>
            <person name="Barry K."/>
            <person name="Cushman J."/>
            <person name="Schmutz J."/>
            <person name="Tran D."/>
            <person name="Hathwaick L.T."/>
            <person name="Yim W.C."/>
            <person name="Jenkins J."/>
            <person name="Mckie-Krisberg Z.M."/>
            <person name="Prochnik S."/>
            <person name="Lindquist E."/>
            <person name="Dockter R.B."/>
            <person name="Adam C."/>
            <person name="Molina H."/>
            <person name="Bunkerborg J."/>
            <person name="Jin E."/>
            <person name="Buchheim M."/>
            <person name="Magnuson J."/>
        </authorList>
    </citation>
    <scope>NUCLEOTIDE SEQUENCE</scope>
    <source>
        <strain evidence="3">CCAP 19/18</strain>
    </source>
</reference>
<dbReference type="PANTHER" id="PTHR35585:SF1">
    <property type="entry name" value="HHE DOMAIN PROTEIN (AFU_ORTHOLOGUE AFUA_4G00730)"/>
    <property type="match status" value="1"/>
</dbReference>
<sequence length="232" mass="26579">MAEEQPREIDQIDIISLVKQEHDVARTLLEEFKDASKDIPTQQQLCWEIIRVMSQHAAKEEEVLYPALEKIIGESRVQTCLQEHLEVKHMLKDLDEMRLDQSNLEKGRALAVKSVESTITGAYCTFLKLQTFLAHAAHEEAQELPRLTELDEKVQQDLSTKWQEVTLRAPTRPHPEAPQKPPQAVEAHKALAPADAAAGAQQLHRKRWPIQSRYDIMFMMKRDALSDVPHDV</sequence>
<dbReference type="InterPro" id="IPR012312">
    <property type="entry name" value="Hemerythrin-like"/>
</dbReference>
<dbReference type="PANTHER" id="PTHR35585">
    <property type="entry name" value="HHE DOMAIN PROTEIN (AFU_ORTHOLOGUE AFUA_4G00730)"/>
    <property type="match status" value="1"/>
</dbReference>
<gene>
    <name evidence="3" type="ORF">DUNSADRAFT_9618</name>
</gene>
<accession>A0ABQ7H5C1</accession>
<name>A0ABQ7H5C1_DUNSA</name>
<proteinExistence type="predicted"/>
<evidence type="ECO:0000259" key="2">
    <source>
        <dbReference type="Pfam" id="PF01814"/>
    </source>
</evidence>
<organism evidence="3 4">
    <name type="scientific">Dunaliella salina</name>
    <name type="common">Green alga</name>
    <name type="synonym">Protococcus salinus</name>
    <dbReference type="NCBI Taxonomy" id="3046"/>
    <lineage>
        <taxon>Eukaryota</taxon>
        <taxon>Viridiplantae</taxon>
        <taxon>Chlorophyta</taxon>
        <taxon>core chlorophytes</taxon>
        <taxon>Chlorophyceae</taxon>
        <taxon>CS clade</taxon>
        <taxon>Chlamydomonadales</taxon>
        <taxon>Dunaliellaceae</taxon>
        <taxon>Dunaliella</taxon>
    </lineage>
</organism>
<dbReference type="EMBL" id="MU069470">
    <property type="protein sequence ID" value="KAF5842049.1"/>
    <property type="molecule type" value="Genomic_DNA"/>
</dbReference>
<dbReference type="Pfam" id="PF01814">
    <property type="entry name" value="Hemerythrin"/>
    <property type="match status" value="1"/>
</dbReference>
<feature type="region of interest" description="Disordered" evidence="1">
    <location>
        <begin position="167"/>
        <end position="186"/>
    </location>
</feature>
<evidence type="ECO:0000256" key="1">
    <source>
        <dbReference type="SAM" id="MobiDB-lite"/>
    </source>
</evidence>
<dbReference type="Proteomes" id="UP000815325">
    <property type="component" value="Unassembled WGS sequence"/>
</dbReference>